<feature type="region of interest" description="Disordered" evidence="1">
    <location>
        <begin position="59"/>
        <end position="113"/>
    </location>
</feature>
<keyword evidence="3" id="KW-1185">Reference proteome</keyword>
<gene>
    <name evidence="2" type="ORF">CRENBAI_005608</name>
</gene>
<feature type="compositionally biased region" description="Polar residues" evidence="1">
    <location>
        <begin position="21"/>
        <end position="30"/>
    </location>
</feature>
<evidence type="ECO:0000256" key="1">
    <source>
        <dbReference type="SAM" id="MobiDB-lite"/>
    </source>
</evidence>
<dbReference type="EMBL" id="JAHHUM010001003">
    <property type="protein sequence ID" value="KAK5615111.1"/>
    <property type="molecule type" value="Genomic_DNA"/>
</dbReference>
<name>A0AAV9S1C1_9TELE</name>
<protein>
    <submittedName>
        <fullName evidence="2">Uncharacterized protein</fullName>
    </submittedName>
</protein>
<reference evidence="2 3" key="1">
    <citation type="submission" date="2021-06" db="EMBL/GenBank/DDBJ databases">
        <authorList>
            <person name="Palmer J.M."/>
        </authorList>
    </citation>
    <scope>NUCLEOTIDE SEQUENCE [LARGE SCALE GENOMIC DNA]</scope>
    <source>
        <strain evidence="2 3">MEX-2019</strain>
        <tissue evidence="2">Muscle</tissue>
    </source>
</reference>
<sequence length="190" mass="20976">MNDESNQHEGGYQKAQKVQEKQNTTTQTGQAAMELEDLLGILSGGPGYWCWDPWRSHGEHRRKPRGSAVEDLKAGSVDGDAGTLEVSGDPCLEDNSGEAGALEDSNAESLGPGRIHGESCLEIDHEEHCLKVGQEALRTIWDSRLEKSAAERRGLSGNPVWRFVMESRGPSLKPVWRRAAEKLARKHKIH</sequence>
<comment type="caution">
    <text evidence="2">The sequence shown here is derived from an EMBL/GenBank/DDBJ whole genome shotgun (WGS) entry which is preliminary data.</text>
</comment>
<dbReference type="AlphaFoldDB" id="A0AAV9S1C1"/>
<evidence type="ECO:0000313" key="2">
    <source>
        <dbReference type="EMBL" id="KAK5615111.1"/>
    </source>
</evidence>
<proteinExistence type="predicted"/>
<feature type="region of interest" description="Disordered" evidence="1">
    <location>
        <begin position="1"/>
        <end position="31"/>
    </location>
</feature>
<evidence type="ECO:0000313" key="3">
    <source>
        <dbReference type="Proteomes" id="UP001311232"/>
    </source>
</evidence>
<accession>A0AAV9S1C1</accession>
<organism evidence="2 3">
    <name type="scientific">Crenichthys baileyi</name>
    <name type="common">White River springfish</name>
    <dbReference type="NCBI Taxonomy" id="28760"/>
    <lineage>
        <taxon>Eukaryota</taxon>
        <taxon>Metazoa</taxon>
        <taxon>Chordata</taxon>
        <taxon>Craniata</taxon>
        <taxon>Vertebrata</taxon>
        <taxon>Euteleostomi</taxon>
        <taxon>Actinopterygii</taxon>
        <taxon>Neopterygii</taxon>
        <taxon>Teleostei</taxon>
        <taxon>Neoteleostei</taxon>
        <taxon>Acanthomorphata</taxon>
        <taxon>Ovalentaria</taxon>
        <taxon>Atherinomorphae</taxon>
        <taxon>Cyprinodontiformes</taxon>
        <taxon>Goodeidae</taxon>
        <taxon>Crenichthys</taxon>
    </lineage>
</organism>
<dbReference type="Proteomes" id="UP001311232">
    <property type="component" value="Unassembled WGS sequence"/>
</dbReference>